<proteinExistence type="predicted"/>
<feature type="region of interest" description="Disordered" evidence="4">
    <location>
        <begin position="508"/>
        <end position="595"/>
    </location>
</feature>
<dbReference type="SMART" id="SM00228">
    <property type="entry name" value="PDZ"/>
    <property type="match status" value="2"/>
</dbReference>
<dbReference type="Pfam" id="PF00595">
    <property type="entry name" value="PDZ"/>
    <property type="match status" value="2"/>
</dbReference>
<dbReference type="GO" id="GO:0005929">
    <property type="term" value="C:cilium"/>
    <property type="evidence" value="ECO:0007669"/>
    <property type="project" value="TreeGrafter"/>
</dbReference>
<dbReference type="InterPro" id="IPR036034">
    <property type="entry name" value="PDZ_sf"/>
</dbReference>
<dbReference type="STRING" id="7370.A0A1I8M564"/>
<gene>
    <name evidence="6" type="primary">101888934</name>
</gene>
<feature type="region of interest" description="Disordered" evidence="4">
    <location>
        <begin position="815"/>
        <end position="901"/>
    </location>
</feature>
<feature type="compositionally biased region" description="Low complexity" evidence="4">
    <location>
        <begin position="673"/>
        <end position="693"/>
    </location>
</feature>
<feature type="region of interest" description="Disordered" evidence="4">
    <location>
        <begin position="618"/>
        <end position="781"/>
    </location>
</feature>
<dbReference type="InterPro" id="IPR001478">
    <property type="entry name" value="PDZ"/>
</dbReference>
<evidence type="ECO:0000256" key="2">
    <source>
        <dbReference type="ARBA" id="ARBA00022737"/>
    </source>
</evidence>
<feature type="compositionally biased region" description="Low complexity" evidence="4">
    <location>
        <begin position="510"/>
        <end position="523"/>
    </location>
</feature>
<dbReference type="VEuPathDB" id="VectorBase:MDOMA2_014185"/>
<feature type="compositionally biased region" description="Low complexity" evidence="4">
    <location>
        <begin position="14"/>
        <end position="24"/>
    </location>
</feature>
<reference evidence="6" key="1">
    <citation type="submission" date="2020-05" db="UniProtKB">
        <authorList>
            <consortium name="EnsemblMetazoa"/>
        </authorList>
    </citation>
    <scope>IDENTIFICATION</scope>
    <source>
        <strain evidence="6">Aabys</strain>
    </source>
</reference>
<evidence type="ECO:0000256" key="1">
    <source>
        <dbReference type="ARBA" id="ARBA00004316"/>
    </source>
</evidence>
<feature type="domain" description="PDZ" evidence="5">
    <location>
        <begin position="187"/>
        <end position="259"/>
    </location>
</feature>
<feature type="compositionally biased region" description="Basic and acidic residues" evidence="4">
    <location>
        <begin position="659"/>
        <end position="668"/>
    </location>
</feature>
<comment type="subcellular location">
    <subcellularLocation>
        <location evidence="1">Cell projection</location>
    </subcellularLocation>
</comment>
<keyword evidence="2" id="KW-0677">Repeat</keyword>
<dbReference type="GO" id="GO:0032426">
    <property type="term" value="C:stereocilium tip"/>
    <property type="evidence" value="ECO:0007669"/>
    <property type="project" value="TreeGrafter"/>
</dbReference>
<feature type="compositionally biased region" description="Basic residues" evidence="4">
    <location>
        <begin position="875"/>
        <end position="896"/>
    </location>
</feature>
<sequence length="972" mass="106379">MATSILTDCSSFQGSTTSSSSDMMTGGTTAASSWCAIPTSTRIRLVRLFRPHTRRMLVTPGATPSYGFSVRGGKEYNTGFFVSDVDRNSEAEQKGLRIGDQILRINGFRIDDAIHKEFCQLVTSQDRLVLKVRSVGMLPSKETDSDNLSWNVVKIPSISSTPSECSFQSSASTDHSMLRNRNERVVNIVLNVAPRTKLGLGICKGPEWKPGIFVQFTKEKSVAREAGLRPGDQILTVNSIDFSDVLFSEAVAVMKSSNKLDMTVHKGAGCDLFPGESSGYNSSASSVTGDQSPCWGDVKSKRLTSVREETNVTPPSPNHSSTMTKPNIWNQGLYENEPRSRSKSNAERCMKSMVIDSNATMRPDDTMKNSSKSHKEINKTIIKLSESGTSINNTYVATNQTTSHGIKTDPMCHSSLTSGYSESVSSNDNDYNVATLTKNNQSAGDSKSTIPPVPPPIAIHNSNAPKSMHSTLNSHQTPTFKDSNIKLGGLASTMQRYATLANYVAINDLPNSCSSSPSSSKPSGDNDREPTSPSGTNTLNDNCSLSNAITEELKKRRAKRQPNCQPSQRSDGLNGNSNNVAGEQKSSPKSHNSHIATDDQHSALMNEFKQAHKRMFRNGFKDSESSENQDRQEALKRTTMMDDPTTYRAKGTRPPSKIETAEKTKENTQQETSNNNNSSSNNINNSNSNNNISHIPKPPPMQLSPPSTNNNLKTQQFSQKSQAFNSAKSSSSSSLYSNDLTSSGVTLRSSMSSANDGMGQNSELYRNSNRNTTTVPLPINQNRQTLRLGTVTIGEYQQPGARKEPEKFDFIGSTAKRQESAATSSSSPTYQHETLQSELHSTLSRSKLKKTNGSVLEHQRNCPLHQSQQQQQHHQQQHNNHHHHHQHQHSSHHHQHQQQPPQYEYQNVNFNNTFSVSEMTNKLQKTSINGGGGGSSNHSSTTTAGGILKNGNRNSSSSGSSNKSTEKSIKFG</sequence>
<dbReference type="GO" id="GO:0002142">
    <property type="term" value="C:stereocilia ankle link complex"/>
    <property type="evidence" value="ECO:0007669"/>
    <property type="project" value="TreeGrafter"/>
</dbReference>
<name>A0A1I8M564_MUSDO</name>
<dbReference type="PANTHER" id="PTHR23116">
    <property type="entry name" value="PDZ DOMAIN CONTAINING WHIRLIN AND HARMONIN-RELATED"/>
    <property type="match status" value="1"/>
</dbReference>
<feature type="compositionally biased region" description="Low complexity" evidence="4">
    <location>
        <begin position="865"/>
        <end position="874"/>
    </location>
</feature>
<feature type="region of interest" description="Disordered" evidence="4">
    <location>
        <begin position="305"/>
        <end position="327"/>
    </location>
</feature>
<feature type="compositionally biased region" description="Polar residues" evidence="4">
    <location>
        <begin position="531"/>
        <end position="549"/>
    </location>
</feature>
<dbReference type="PANTHER" id="PTHR23116:SF36">
    <property type="entry name" value="HARMONIN"/>
    <property type="match status" value="1"/>
</dbReference>
<dbReference type="eggNOG" id="KOG3528">
    <property type="taxonomic scope" value="Eukaryota"/>
</dbReference>
<dbReference type="EnsemblMetazoa" id="MDOA001355-RB">
    <property type="protein sequence ID" value="MDOA001355-PB"/>
    <property type="gene ID" value="MDOA001355"/>
</dbReference>
<dbReference type="OrthoDB" id="6021951at2759"/>
<dbReference type="PROSITE" id="PS50106">
    <property type="entry name" value="PDZ"/>
    <property type="match status" value="2"/>
</dbReference>
<feature type="compositionally biased region" description="Polar residues" evidence="4">
    <location>
        <begin position="562"/>
        <end position="595"/>
    </location>
</feature>
<feature type="compositionally biased region" description="Low complexity" evidence="4">
    <location>
        <begin position="718"/>
        <end position="743"/>
    </location>
</feature>
<dbReference type="InterPro" id="IPR051844">
    <property type="entry name" value="USH2_Complex_Protein"/>
</dbReference>
<organism evidence="6">
    <name type="scientific">Musca domestica</name>
    <name type="common">House fly</name>
    <dbReference type="NCBI Taxonomy" id="7370"/>
    <lineage>
        <taxon>Eukaryota</taxon>
        <taxon>Metazoa</taxon>
        <taxon>Ecdysozoa</taxon>
        <taxon>Arthropoda</taxon>
        <taxon>Hexapoda</taxon>
        <taxon>Insecta</taxon>
        <taxon>Pterygota</taxon>
        <taxon>Neoptera</taxon>
        <taxon>Endopterygota</taxon>
        <taxon>Diptera</taxon>
        <taxon>Brachycera</taxon>
        <taxon>Muscomorpha</taxon>
        <taxon>Muscoidea</taxon>
        <taxon>Muscidae</taxon>
        <taxon>Musca</taxon>
    </lineage>
</organism>
<dbReference type="VEuPathDB" id="VectorBase:MDOA001355"/>
<feature type="domain" description="PDZ" evidence="5">
    <location>
        <begin position="45"/>
        <end position="122"/>
    </location>
</feature>
<protein>
    <recommendedName>
        <fullName evidence="5">PDZ domain-containing protein</fullName>
    </recommendedName>
</protein>
<feature type="region of interest" description="Disordered" evidence="4">
    <location>
        <begin position="1"/>
        <end position="24"/>
    </location>
</feature>
<evidence type="ECO:0000313" key="6">
    <source>
        <dbReference type="EnsemblMetazoa" id="MDOA001355-PB"/>
    </source>
</evidence>
<dbReference type="Gene3D" id="2.30.42.10">
    <property type="match status" value="2"/>
</dbReference>
<dbReference type="GO" id="GO:0005886">
    <property type="term" value="C:plasma membrane"/>
    <property type="evidence" value="ECO:0007669"/>
    <property type="project" value="TreeGrafter"/>
</dbReference>
<evidence type="ECO:0000259" key="5">
    <source>
        <dbReference type="PROSITE" id="PS50106"/>
    </source>
</evidence>
<feature type="compositionally biased region" description="Polar residues" evidence="4">
    <location>
        <begin position="820"/>
        <end position="845"/>
    </location>
</feature>
<feature type="compositionally biased region" description="Polar residues" evidence="4">
    <location>
        <begin position="1"/>
        <end position="13"/>
    </location>
</feature>
<evidence type="ECO:0000256" key="3">
    <source>
        <dbReference type="ARBA" id="ARBA00023273"/>
    </source>
</evidence>
<evidence type="ECO:0000256" key="4">
    <source>
        <dbReference type="SAM" id="MobiDB-lite"/>
    </source>
</evidence>
<feature type="compositionally biased region" description="Polar residues" evidence="4">
    <location>
        <begin position="707"/>
        <end position="717"/>
    </location>
</feature>
<accession>A0A1I8M564</accession>
<keyword evidence="3" id="KW-0966">Cell projection</keyword>
<feature type="compositionally biased region" description="Polar residues" evidence="4">
    <location>
        <begin position="744"/>
        <end position="781"/>
    </location>
</feature>
<feature type="compositionally biased region" description="Low complexity" evidence="4">
    <location>
        <begin position="936"/>
        <end position="963"/>
    </location>
</feature>
<dbReference type="SUPFAM" id="SSF50156">
    <property type="entry name" value="PDZ domain-like"/>
    <property type="match status" value="2"/>
</dbReference>
<dbReference type="RefSeq" id="XP_011290677.2">
    <property type="nucleotide sequence ID" value="XM_011292375.3"/>
</dbReference>
<dbReference type="AlphaFoldDB" id="A0A1I8M564"/>
<feature type="compositionally biased region" description="Polar residues" evidence="4">
    <location>
        <begin position="318"/>
        <end position="327"/>
    </location>
</feature>
<feature type="compositionally biased region" description="Basic and acidic residues" evidence="4">
    <location>
        <begin position="619"/>
        <end position="640"/>
    </location>
</feature>
<feature type="region of interest" description="Disordered" evidence="4">
    <location>
        <begin position="924"/>
        <end position="972"/>
    </location>
</feature>
<dbReference type="KEGG" id="mde:101888934"/>
<dbReference type="FunFam" id="2.30.42.10:FF:000219">
    <property type="entry name" value="Uncharacterized protein, isoform C"/>
    <property type="match status" value="1"/>
</dbReference>